<dbReference type="SUPFAM" id="SSF52540">
    <property type="entry name" value="P-loop containing nucleoside triphosphate hydrolases"/>
    <property type="match status" value="1"/>
</dbReference>
<proteinExistence type="predicted"/>
<dbReference type="AlphaFoldDB" id="A0A1H9UKA9"/>
<dbReference type="RefSeq" id="WP_092693357.1">
    <property type="nucleotide sequence ID" value="NZ_FOGU01000005.1"/>
</dbReference>
<dbReference type="Proteomes" id="UP000198885">
    <property type="component" value="Unassembled WGS sequence"/>
</dbReference>
<evidence type="ECO:0008006" key="3">
    <source>
        <dbReference type="Google" id="ProtNLM"/>
    </source>
</evidence>
<dbReference type="Gene3D" id="3.40.50.300">
    <property type="entry name" value="P-loop containing nucleotide triphosphate hydrolases"/>
    <property type="match status" value="1"/>
</dbReference>
<sequence>MAPRFDYFMICAEMRTGSNFLEENVNAIPGLRCWGEAFNPVFVGRAGSTKMAGVTMEERDADPMVLLSAMRAQSPGLAGFRYFHDHDPRIEEHCVDDPACAKIVLTRNPVDSYVSLKIARSTGQWRLGDLKQARSAKVRFDPKEFAAHLDRVRGAQERLLRRLQVTGQTAFYIGYEDLADLDVMNGLAAFLGVSGRLEKKATRTKVQNPAPLSSKVENYDEMTAALGDLDRFAISRTPNFEPRRGPNVPGYVASCDVPLLYLPVEGGPRAAVEGWLEGFGPTPLIRGQSQKELRQWKRKSPGHRSFTVVRHPIRRIHDTFCRRILMPGRACYGEIRATLRSHYGVPLPEGAPDDRYDAAAHRAAFLGFLAFVKGNLGNQTSLRVDAAWASQWMILQGMSKVQLPDMILRDDQLSQGLHQLCAQVGAEAPPVPAEEPVGPVPLDAIYDAEVEATVRDIYQRDYVMFGFRALA</sequence>
<accession>A0A1H9UKA9</accession>
<keyword evidence="2" id="KW-1185">Reference proteome</keyword>
<dbReference type="OrthoDB" id="7802556at2"/>
<gene>
    <name evidence="1" type="ORF">SAMN04490244_105319</name>
</gene>
<protein>
    <recommendedName>
        <fullName evidence="3">LPS sulfotransferase NodH</fullName>
    </recommendedName>
</protein>
<evidence type="ECO:0000313" key="2">
    <source>
        <dbReference type="Proteomes" id="UP000198885"/>
    </source>
</evidence>
<dbReference type="EMBL" id="FOGU01000005">
    <property type="protein sequence ID" value="SES09463.1"/>
    <property type="molecule type" value="Genomic_DNA"/>
</dbReference>
<evidence type="ECO:0000313" key="1">
    <source>
        <dbReference type="EMBL" id="SES09463.1"/>
    </source>
</evidence>
<dbReference type="STRING" id="641238.SAMN04490244_105319"/>
<dbReference type="InterPro" id="IPR027417">
    <property type="entry name" value="P-loop_NTPase"/>
</dbReference>
<organism evidence="1 2">
    <name type="scientific">Tranquillimonas rosea</name>
    <dbReference type="NCBI Taxonomy" id="641238"/>
    <lineage>
        <taxon>Bacteria</taxon>
        <taxon>Pseudomonadati</taxon>
        <taxon>Pseudomonadota</taxon>
        <taxon>Alphaproteobacteria</taxon>
        <taxon>Rhodobacterales</taxon>
        <taxon>Roseobacteraceae</taxon>
        <taxon>Tranquillimonas</taxon>
    </lineage>
</organism>
<name>A0A1H9UKA9_9RHOB</name>
<reference evidence="1 2" key="1">
    <citation type="submission" date="2016-10" db="EMBL/GenBank/DDBJ databases">
        <authorList>
            <person name="de Groot N.N."/>
        </authorList>
    </citation>
    <scope>NUCLEOTIDE SEQUENCE [LARGE SCALE GENOMIC DNA]</scope>
    <source>
        <strain evidence="1 2">DSM 23042</strain>
    </source>
</reference>